<gene>
    <name evidence="1" type="primary">jg22165</name>
    <name evidence="1" type="ORF">PAEG_LOCUS7107</name>
</gene>
<name>A0A8S4R0V4_9NEOP</name>
<sequence>MTTPTYEQSGYLSTLEDVANMLQAQTNIKKCPKQRLTDGYIRARLKSIQEYWDTFKLAHNNLTRCTPREQRGVLPYFLNEEFYKIEELYLCIHADLSDVLSKSQQRVTDTSTSSNLSHDGQLSFARLPRIQLPTFSGKYEDWPSYQDLFLALVHNTSISDVQKLHYLKTSVSGEAEILLRNIQITENNYTQAWDVLKSRFGNKRMIANSLLKRLFGQRKITNQSAIHIKTVLDTTTECISSLRNLHLSTDSWDPVIIFLVSQKLDPESQKDWEEHAYKENSDEMPTWEEMKKFLESKFRTLELIAPTTSTQKQSIQRSYHVKTEEGDVYESAHFIANTSQICTYCNASDHYIQNCNPFIKEPVEERHCFVKRNNLCFNCLIPNHSVFLCKNKTRCRVCRRKHHTLLHQISEQKEDETHPEHKITNAHFSKEQQGHKVLLATAQVQIRAQNGEKHTLRALIDQGSEASFVSARTVELLGLSRLKINGIVSGVGEGTQIAIKHLVNLSVSSRFCEDKEIRVKAYVLKTISTMLPSKHITMNWAELQKLQLADPTYSTPSRVDILLGADVFSKIIEEGLVKMPDGVVAQKTTLGWILSGQKEDKPKTDNKFITMHVTSMVREDNDLLRQFWEIETESYKKKKFLTKEEEECERIYKNTTIREENGRYTVHLPLKQNIEETVNLCGDTKQQAVVRFKQLEKKFERDENLKKRVH</sequence>
<dbReference type="PANTHER" id="PTHR47331">
    <property type="entry name" value="PHD-TYPE DOMAIN-CONTAINING PROTEIN"/>
    <property type="match status" value="1"/>
</dbReference>
<proteinExistence type="predicted"/>
<dbReference type="Proteomes" id="UP000838756">
    <property type="component" value="Unassembled WGS sequence"/>
</dbReference>
<keyword evidence="2" id="KW-1185">Reference proteome</keyword>
<evidence type="ECO:0000313" key="1">
    <source>
        <dbReference type="EMBL" id="CAH2226401.1"/>
    </source>
</evidence>
<dbReference type="AlphaFoldDB" id="A0A8S4R0V4"/>
<organism evidence="1 2">
    <name type="scientific">Pararge aegeria aegeria</name>
    <dbReference type="NCBI Taxonomy" id="348720"/>
    <lineage>
        <taxon>Eukaryota</taxon>
        <taxon>Metazoa</taxon>
        <taxon>Ecdysozoa</taxon>
        <taxon>Arthropoda</taxon>
        <taxon>Hexapoda</taxon>
        <taxon>Insecta</taxon>
        <taxon>Pterygota</taxon>
        <taxon>Neoptera</taxon>
        <taxon>Endopterygota</taxon>
        <taxon>Lepidoptera</taxon>
        <taxon>Glossata</taxon>
        <taxon>Ditrysia</taxon>
        <taxon>Papilionoidea</taxon>
        <taxon>Nymphalidae</taxon>
        <taxon>Satyrinae</taxon>
        <taxon>Satyrini</taxon>
        <taxon>Parargina</taxon>
        <taxon>Pararge</taxon>
    </lineage>
</organism>
<dbReference type="Pfam" id="PF03564">
    <property type="entry name" value="DUF1759"/>
    <property type="match status" value="1"/>
</dbReference>
<dbReference type="InterPro" id="IPR021109">
    <property type="entry name" value="Peptidase_aspartic_dom_sf"/>
</dbReference>
<dbReference type="EMBL" id="CAKXAJ010021249">
    <property type="protein sequence ID" value="CAH2226401.1"/>
    <property type="molecule type" value="Genomic_DNA"/>
</dbReference>
<accession>A0A8S4R0V4</accession>
<evidence type="ECO:0000313" key="2">
    <source>
        <dbReference type="Proteomes" id="UP000838756"/>
    </source>
</evidence>
<dbReference type="PANTHER" id="PTHR47331:SF5">
    <property type="entry name" value="RIBONUCLEASE H"/>
    <property type="match status" value="1"/>
</dbReference>
<reference evidence="1" key="1">
    <citation type="submission" date="2022-03" db="EMBL/GenBank/DDBJ databases">
        <authorList>
            <person name="Lindestad O."/>
        </authorList>
    </citation>
    <scope>NUCLEOTIDE SEQUENCE</scope>
</reference>
<dbReference type="OrthoDB" id="5984724at2759"/>
<dbReference type="Gene3D" id="2.40.70.10">
    <property type="entry name" value="Acid Proteases"/>
    <property type="match status" value="1"/>
</dbReference>
<protein>
    <submittedName>
        <fullName evidence="1">Jg22165 protein</fullName>
    </submittedName>
</protein>
<comment type="caution">
    <text evidence="1">The sequence shown here is derived from an EMBL/GenBank/DDBJ whole genome shotgun (WGS) entry which is preliminary data.</text>
</comment>
<dbReference type="InterPro" id="IPR005312">
    <property type="entry name" value="DUF1759"/>
</dbReference>